<evidence type="ECO:0000313" key="2">
    <source>
        <dbReference type="EnsemblPlants" id="HORVU.MOREX.r3.4HG0332190.1.CDS1"/>
    </source>
</evidence>
<dbReference type="InterPro" id="IPR026960">
    <property type="entry name" value="RVT-Znf"/>
</dbReference>
<reference evidence="3" key="1">
    <citation type="journal article" date="2012" name="Nature">
        <title>A physical, genetic and functional sequence assembly of the barley genome.</title>
        <authorList>
            <consortium name="The International Barley Genome Sequencing Consortium"/>
            <person name="Mayer K.F."/>
            <person name="Waugh R."/>
            <person name="Brown J.W."/>
            <person name="Schulman A."/>
            <person name="Langridge P."/>
            <person name="Platzer M."/>
            <person name="Fincher G.B."/>
            <person name="Muehlbauer G.J."/>
            <person name="Sato K."/>
            <person name="Close T.J."/>
            <person name="Wise R.P."/>
            <person name="Stein N."/>
        </authorList>
    </citation>
    <scope>NUCLEOTIDE SEQUENCE [LARGE SCALE GENOMIC DNA]</scope>
    <source>
        <strain evidence="3">cv. Morex</strain>
    </source>
</reference>
<proteinExistence type="predicted"/>
<dbReference type="PANTHER" id="PTHR36617">
    <property type="entry name" value="PROTEIN, PUTATIVE-RELATED"/>
    <property type="match status" value="1"/>
</dbReference>
<feature type="domain" description="Reverse transcriptase zinc-binding" evidence="1">
    <location>
        <begin position="138"/>
        <end position="220"/>
    </location>
</feature>
<evidence type="ECO:0000313" key="3">
    <source>
        <dbReference type="Proteomes" id="UP000011116"/>
    </source>
</evidence>
<evidence type="ECO:0000259" key="1">
    <source>
        <dbReference type="Pfam" id="PF13966"/>
    </source>
</evidence>
<dbReference type="PANTHER" id="PTHR36617:SF14">
    <property type="entry name" value="REVERSE TRANSCRIPTASE ZINC-BINDING DOMAIN-CONTAINING PROTEIN"/>
    <property type="match status" value="1"/>
</dbReference>
<dbReference type="Pfam" id="PF13966">
    <property type="entry name" value="zf-RVT"/>
    <property type="match status" value="1"/>
</dbReference>
<dbReference type="Proteomes" id="UP000011116">
    <property type="component" value="Chromosome 4H"/>
</dbReference>
<organism evidence="2 3">
    <name type="scientific">Hordeum vulgare subsp. vulgare</name>
    <name type="common">Domesticated barley</name>
    <dbReference type="NCBI Taxonomy" id="112509"/>
    <lineage>
        <taxon>Eukaryota</taxon>
        <taxon>Viridiplantae</taxon>
        <taxon>Streptophyta</taxon>
        <taxon>Embryophyta</taxon>
        <taxon>Tracheophyta</taxon>
        <taxon>Spermatophyta</taxon>
        <taxon>Magnoliopsida</taxon>
        <taxon>Liliopsida</taxon>
        <taxon>Poales</taxon>
        <taxon>Poaceae</taxon>
        <taxon>BOP clade</taxon>
        <taxon>Pooideae</taxon>
        <taxon>Triticodae</taxon>
        <taxon>Triticeae</taxon>
        <taxon>Hordeinae</taxon>
        <taxon>Hordeum</taxon>
    </lineage>
</organism>
<keyword evidence="3" id="KW-1185">Reference proteome</keyword>
<dbReference type="Gramene" id="HORVU.MOREX.r3.4HG0332190.1">
    <property type="protein sequence ID" value="HORVU.MOREX.r3.4HG0332190.1.CDS1"/>
    <property type="gene ID" value="HORVU.MOREX.r3.4HG0332190"/>
</dbReference>
<name>A0A8I6XW57_HORVV</name>
<reference evidence="2" key="2">
    <citation type="submission" date="2020-10" db="EMBL/GenBank/DDBJ databases">
        <authorList>
            <person name="Scholz U."/>
            <person name="Mascher M."/>
            <person name="Fiebig A."/>
        </authorList>
    </citation>
    <scope>NUCLEOTIDE SEQUENCE [LARGE SCALE GENOMIC DNA]</scope>
    <source>
        <strain evidence="2">cv. Morex</strain>
    </source>
</reference>
<accession>A0A8I6XW57</accession>
<reference evidence="2" key="3">
    <citation type="submission" date="2022-01" db="UniProtKB">
        <authorList>
            <consortium name="EnsemblPlants"/>
        </authorList>
    </citation>
    <scope>IDENTIFICATION</scope>
    <source>
        <strain evidence="2">subsp. vulgare</strain>
    </source>
</reference>
<sequence>MWIQILRNKYLTSRTLAQATIRPNDSPFWKGLMRIKSNFFQRVKFIVGDGTSTRFWEDTWLGDSPLALQYLMLYNITQRKQDYVSAVLQSIPINMHFRRALVGARWEAWMHLVRRLIQVQLSHHSDSVRWTLTVNGVFSVKSMYTDLANSGPLARSLHIWDIKVPLKIKNFMWFLHKGVVLTKDNLIKRSWRGRSNCCYCDQHETIRHLFLDCPLAKLLWRTIHIAFNVIPPTCINSMFTTWLSGVDVKLSRLIRIGICALLWAIWNTRNDIIFNGKKFNNFLQVIFRATSWIRTWSSLSLADNRELMATGCSRWEMVARVIFNRFGWRASNRLGV</sequence>
<protein>
    <recommendedName>
        <fullName evidence="1">Reverse transcriptase zinc-binding domain-containing protein</fullName>
    </recommendedName>
</protein>
<dbReference type="EnsemblPlants" id="HORVU.MOREX.r3.4HG0332190.1">
    <property type="protein sequence ID" value="HORVU.MOREX.r3.4HG0332190.1.CDS1"/>
    <property type="gene ID" value="HORVU.MOREX.r3.4HG0332190"/>
</dbReference>
<dbReference type="AlphaFoldDB" id="A0A8I6XW57"/>